<gene>
    <name evidence="1" type="ORF">DVH24_033403</name>
</gene>
<organism evidence="1 2">
    <name type="scientific">Malus domestica</name>
    <name type="common">Apple</name>
    <name type="synonym">Pyrus malus</name>
    <dbReference type="NCBI Taxonomy" id="3750"/>
    <lineage>
        <taxon>Eukaryota</taxon>
        <taxon>Viridiplantae</taxon>
        <taxon>Streptophyta</taxon>
        <taxon>Embryophyta</taxon>
        <taxon>Tracheophyta</taxon>
        <taxon>Spermatophyta</taxon>
        <taxon>Magnoliopsida</taxon>
        <taxon>eudicotyledons</taxon>
        <taxon>Gunneridae</taxon>
        <taxon>Pentapetalae</taxon>
        <taxon>rosids</taxon>
        <taxon>fabids</taxon>
        <taxon>Rosales</taxon>
        <taxon>Rosaceae</taxon>
        <taxon>Amygdaloideae</taxon>
        <taxon>Maleae</taxon>
        <taxon>Malus</taxon>
    </lineage>
</organism>
<protein>
    <submittedName>
        <fullName evidence="1">Uncharacterized protein</fullName>
    </submittedName>
</protein>
<dbReference type="EMBL" id="RDQH01000334">
    <property type="protein sequence ID" value="RXH92507.1"/>
    <property type="molecule type" value="Genomic_DNA"/>
</dbReference>
<reference evidence="1 2" key="1">
    <citation type="submission" date="2018-10" db="EMBL/GenBank/DDBJ databases">
        <title>A high-quality apple genome assembly.</title>
        <authorList>
            <person name="Hu J."/>
        </authorList>
    </citation>
    <scope>NUCLEOTIDE SEQUENCE [LARGE SCALE GENOMIC DNA]</scope>
    <source>
        <strain evidence="2">cv. HFTH1</strain>
        <tissue evidence="1">Young leaf</tissue>
    </source>
</reference>
<accession>A0A498JCH9</accession>
<keyword evidence="2" id="KW-1185">Reference proteome</keyword>
<sequence length="86" mass="10215">MLNVPTIYEKLKLRDRIMILMAHIRNIHFLEIQMTPETFRYMHRRKLDADLDVLTMCSCRLPQSDSIRKEFVPLAMILFRHAATVG</sequence>
<comment type="caution">
    <text evidence="1">The sequence shown here is derived from an EMBL/GenBank/DDBJ whole genome shotgun (WGS) entry which is preliminary data.</text>
</comment>
<evidence type="ECO:0000313" key="2">
    <source>
        <dbReference type="Proteomes" id="UP000290289"/>
    </source>
</evidence>
<evidence type="ECO:0000313" key="1">
    <source>
        <dbReference type="EMBL" id="RXH92507.1"/>
    </source>
</evidence>
<proteinExistence type="predicted"/>
<dbReference type="AlphaFoldDB" id="A0A498JCH9"/>
<dbReference type="Proteomes" id="UP000290289">
    <property type="component" value="Chromosome 8"/>
</dbReference>
<name>A0A498JCH9_MALDO</name>